<dbReference type="EMBL" id="VSRR010025796">
    <property type="protein sequence ID" value="MPC67127.1"/>
    <property type="molecule type" value="Genomic_DNA"/>
</dbReference>
<evidence type="ECO:0000259" key="3">
    <source>
        <dbReference type="PROSITE" id="PS00028"/>
    </source>
</evidence>
<dbReference type="OrthoDB" id="6342549at2759"/>
<sequence length="289" mass="29122">MSVSVFVLKVLVAEVPAPSRTAPPIRGGRGGPGRAPEEPKCLIVVAGGGRASCSSATHPPAAHPPFGAAFSPAQTAAAPIPTAGPGGSGGGGSLAGGGPAGRGGAGVAVPGAQCPVCFKVLRDKYKLRTHVADIHSSVQHVFTCPVPRTRSPTTSASPTGDTAAADPHRPPPHSNPRPRPRPRPNPTTLADPPPPPLILLPLASPHSQPRPASSDPPHRRSQRKPHGPGEVRPRPAPPRGSLEQGRGGAGRDGPPPAGEISVSVKVNNPIPSSLPGRRQAGRPAAAPPR</sequence>
<feature type="region of interest" description="Disordered" evidence="1">
    <location>
        <begin position="77"/>
        <end position="106"/>
    </location>
</feature>
<keyword evidence="2" id="KW-0732">Signal</keyword>
<reference evidence="4 5" key="1">
    <citation type="submission" date="2019-05" db="EMBL/GenBank/DDBJ databases">
        <title>Another draft genome of Portunus trituberculatus and its Hox gene families provides insights of decapod evolution.</title>
        <authorList>
            <person name="Jeong J.-H."/>
            <person name="Song I."/>
            <person name="Kim S."/>
            <person name="Choi T."/>
            <person name="Kim D."/>
            <person name="Ryu S."/>
            <person name="Kim W."/>
        </authorList>
    </citation>
    <scope>NUCLEOTIDE SEQUENCE [LARGE SCALE GENOMIC DNA]</scope>
    <source>
        <tissue evidence="4">Muscle</tissue>
    </source>
</reference>
<comment type="caution">
    <text evidence="4">The sequence shown here is derived from an EMBL/GenBank/DDBJ whole genome shotgun (WGS) entry which is preliminary data.</text>
</comment>
<evidence type="ECO:0000313" key="5">
    <source>
        <dbReference type="Proteomes" id="UP000324222"/>
    </source>
</evidence>
<feature type="signal peptide" evidence="2">
    <location>
        <begin position="1"/>
        <end position="21"/>
    </location>
</feature>
<proteinExistence type="predicted"/>
<name>A0A5B7HCS6_PORTR</name>
<evidence type="ECO:0000256" key="2">
    <source>
        <dbReference type="SAM" id="SignalP"/>
    </source>
</evidence>
<dbReference type="Proteomes" id="UP000324222">
    <property type="component" value="Unassembled WGS sequence"/>
</dbReference>
<dbReference type="AlphaFoldDB" id="A0A5B7HCS6"/>
<feature type="region of interest" description="Disordered" evidence="1">
    <location>
        <begin position="145"/>
        <end position="289"/>
    </location>
</feature>
<feature type="domain" description="C2H2-type" evidence="3">
    <location>
        <begin position="114"/>
        <end position="135"/>
    </location>
</feature>
<dbReference type="InterPro" id="IPR013087">
    <property type="entry name" value="Znf_C2H2_type"/>
</dbReference>
<organism evidence="4 5">
    <name type="scientific">Portunus trituberculatus</name>
    <name type="common">Swimming crab</name>
    <name type="synonym">Neptunus trituberculatus</name>
    <dbReference type="NCBI Taxonomy" id="210409"/>
    <lineage>
        <taxon>Eukaryota</taxon>
        <taxon>Metazoa</taxon>
        <taxon>Ecdysozoa</taxon>
        <taxon>Arthropoda</taxon>
        <taxon>Crustacea</taxon>
        <taxon>Multicrustacea</taxon>
        <taxon>Malacostraca</taxon>
        <taxon>Eumalacostraca</taxon>
        <taxon>Eucarida</taxon>
        <taxon>Decapoda</taxon>
        <taxon>Pleocyemata</taxon>
        <taxon>Brachyura</taxon>
        <taxon>Eubrachyura</taxon>
        <taxon>Portunoidea</taxon>
        <taxon>Portunidae</taxon>
        <taxon>Portuninae</taxon>
        <taxon>Portunus</taxon>
    </lineage>
</organism>
<accession>A0A5B7HCS6</accession>
<feature type="compositionally biased region" description="Low complexity" evidence="1">
    <location>
        <begin position="275"/>
        <end position="289"/>
    </location>
</feature>
<feature type="region of interest" description="Disordered" evidence="1">
    <location>
        <begin position="18"/>
        <end position="37"/>
    </location>
</feature>
<keyword evidence="5" id="KW-1185">Reference proteome</keyword>
<gene>
    <name evidence="4" type="ORF">E2C01_061293</name>
</gene>
<feature type="compositionally biased region" description="Low complexity" evidence="1">
    <location>
        <begin position="145"/>
        <end position="159"/>
    </location>
</feature>
<feature type="compositionally biased region" description="Gly residues" evidence="1">
    <location>
        <begin position="84"/>
        <end position="106"/>
    </location>
</feature>
<evidence type="ECO:0000313" key="4">
    <source>
        <dbReference type="EMBL" id="MPC67127.1"/>
    </source>
</evidence>
<evidence type="ECO:0000256" key="1">
    <source>
        <dbReference type="SAM" id="MobiDB-lite"/>
    </source>
</evidence>
<feature type="chain" id="PRO_5022680332" description="C2H2-type domain-containing protein" evidence="2">
    <location>
        <begin position="22"/>
        <end position="289"/>
    </location>
</feature>
<dbReference type="PROSITE" id="PS00028">
    <property type="entry name" value="ZINC_FINGER_C2H2_1"/>
    <property type="match status" value="1"/>
</dbReference>
<protein>
    <recommendedName>
        <fullName evidence="3">C2H2-type domain-containing protein</fullName>
    </recommendedName>
</protein>